<evidence type="ECO:0000256" key="7">
    <source>
        <dbReference type="ARBA" id="ARBA00023136"/>
    </source>
</evidence>
<organism evidence="12 13">
    <name type="scientific">Salinisphaera japonica YTM-1</name>
    <dbReference type="NCBI Taxonomy" id="1209778"/>
    <lineage>
        <taxon>Bacteria</taxon>
        <taxon>Pseudomonadati</taxon>
        <taxon>Pseudomonadota</taxon>
        <taxon>Gammaproteobacteria</taxon>
        <taxon>Salinisphaerales</taxon>
        <taxon>Salinisphaeraceae</taxon>
        <taxon>Salinisphaera</taxon>
    </lineage>
</organism>
<dbReference type="SUPFAM" id="SSF141729">
    <property type="entry name" value="FimD N-terminal domain-like"/>
    <property type="match status" value="1"/>
</dbReference>
<feature type="domain" description="PapC-like C-terminal" evidence="10">
    <location>
        <begin position="772"/>
        <end position="837"/>
    </location>
</feature>
<dbReference type="Gene3D" id="2.60.40.2610">
    <property type="entry name" value="Outer membrane usher protein FimD, plug domain"/>
    <property type="match status" value="1"/>
</dbReference>
<keyword evidence="3" id="KW-0813">Transport</keyword>
<evidence type="ECO:0000256" key="6">
    <source>
        <dbReference type="ARBA" id="ARBA00022729"/>
    </source>
</evidence>
<dbReference type="FunFam" id="2.60.40.3110:FF:000001">
    <property type="entry name" value="Putative fimbrial outer membrane usher"/>
    <property type="match status" value="1"/>
</dbReference>
<keyword evidence="7" id="KW-0472">Membrane</keyword>
<feature type="signal peptide" evidence="9">
    <location>
        <begin position="1"/>
        <end position="36"/>
    </location>
</feature>
<dbReference type="FunCoup" id="A0A423PTK5">
    <property type="interactions" value="27"/>
</dbReference>
<dbReference type="GO" id="GO:0009279">
    <property type="term" value="C:cell outer membrane"/>
    <property type="evidence" value="ECO:0007669"/>
    <property type="project" value="UniProtKB-SubCell"/>
</dbReference>
<name>A0A423PTK5_9GAMM</name>
<keyword evidence="13" id="KW-1185">Reference proteome</keyword>
<dbReference type="Pfam" id="PF13954">
    <property type="entry name" value="PapC_N"/>
    <property type="match status" value="1"/>
</dbReference>
<comment type="subcellular location">
    <subcellularLocation>
        <location evidence="1">Cell outer membrane</location>
        <topology evidence="1">Multi-pass membrane protein</topology>
    </subcellularLocation>
</comment>
<dbReference type="PANTHER" id="PTHR30451">
    <property type="entry name" value="OUTER MEMBRANE USHER PROTEIN"/>
    <property type="match status" value="1"/>
</dbReference>
<evidence type="ECO:0000259" key="11">
    <source>
        <dbReference type="Pfam" id="PF13954"/>
    </source>
</evidence>
<evidence type="ECO:0000256" key="2">
    <source>
        <dbReference type="ARBA" id="ARBA00008064"/>
    </source>
</evidence>
<accession>A0A423PTK5</accession>
<dbReference type="InterPro" id="IPR042186">
    <property type="entry name" value="FimD_plug_dom"/>
</dbReference>
<dbReference type="AlphaFoldDB" id="A0A423PTK5"/>
<comment type="similarity">
    <text evidence="2">Belongs to the fimbrial export usher family.</text>
</comment>
<evidence type="ECO:0000256" key="3">
    <source>
        <dbReference type="ARBA" id="ARBA00022448"/>
    </source>
</evidence>
<dbReference type="RefSeq" id="WP_123657941.1">
    <property type="nucleotide sequence ID" value="NZ_AYKG01000018.1"/>
</dbReference>
<dbReference type="Pfam" id="PF00577">
    <property type="entry name" value="Usher"/>
    <property type="match status" value="1"/>
</dbReference>
<dbReference type="InterPro" id="IPR000015">
    <property type="entry name" value="Fimb_usher"/>
</dbReference>
<dbReference type="InterPro" id="IPR043142">
    <property type="entry name" value="PapC-like_C_sf"/>
</dbReference>
<evidence type="ECO:0000256" key="4">
    <source>
        <dbReference type="ARBA" id="ARBA00022452"/>
    </source>
</evidence>
<dbReference type="Pfam" id="PF13953">
    <property type="entry name" value="PapC_C"/>
    <property type="match status" value="1"/>
</dbReference>
<evidence type="ECO:0000259" key="10">
    <source>
        <dbReference type="Pfam" id="PF13953"/>
    </source>
</evidence>
<gene>
    <name evidence="12" type="ORF">SAJA_07080</name>
</gene>
<dbReference type="InterPro" id="IPR037224">
    <property type="entry name" value="PapC_N_sf"/>
</dbReference>
<dbReference type="GO" id="GO:0009297">
    <property type="term" value="P:pilus assembly"/>
    <property type="evidence" value="ECO:0007669"/>
    <property type="project" value="InterPro"/>
</dbReference>
<dbReference type="EMBL" id="AYKG01000018">
    <property type="protein sequence ID" value="ROO28929.1"/>
    <property type="molecule type" value="Genomic_DNA"/>
</dbReference>
<dbReference type="InParanoid" id="A0A423PTK5"/>
<feature type="chain" id="PRO_5019152173" evidence="9">
    <location>
        <begin position="37"/>
        <end position="857"/>
    </location>
</feature>
<dbReference type="Gene3D" id="2.60.40.3110">
    <property type="match status" value="1"/>
</dbReference>
<feature type="domain" description="PapC N-terminal" evidence="11">
    <location>
        <begin position="58"/>
        <end position="197"/>
    </location>
</feature>
<dbReference type="Proteomes" id="UP000285310">
    <property type="component" value="Unassembled WGS sequence"/>
</dbReference>
<comment type="caution">
    <text evidence="12">The sequence shown here is derived from an EMBL/GenBank/DDBJ whole genome shotgun (WGS) entry which is preliminary data.</text>
</comment>
<dbReference type="GO" id="GO:0015473">
    <property type="term" value="F:fimbrial usher porin activity"/>
    <property type="evidence" value="ECO:0007669"/>
    <property type="project" value="InterPro"/>
</dbReference>
<proteinExistence type="inferred from homology"/>
<keyword evidence="4" id="KW-1134">Transmembrane beta strand</keyword>
<protein>
    <submittedName>
        <fullName evidence="12">Fimbrial protein</fullName>
    </submittedName>
</protein>
<keyword evidence="5" id="KW-0812">Transmembrane</keyword>
<sequence>MGQSRYEIATQRRGVSAARGAGMALLSCWALSPVWAAPGAAAPADASKPASAQPSAVTFDSRLLSGKARDRDLSAYRQGNPVEPGTYTLDIYVNDKWQGQRRLRFRRLPDTKTAAPCFERSDLMSFGVDLTRLKPSEDDACRRIQQWLPAAATHYDQSRLRYDITIPQADLADTIRGAVPRSAWSRGIDAGLAQYDFDLYQRDSSQFDTSRQGYLSFMAGFNLAGWQFRSDQIVRWAENDGFANDRTRTFVQRPFPAIRSELTAGENFTDGRIFDSFGYRGVELASDDRMLPRAQRGYAPVVRGQANSNARVEIRQNGQLIYQTSVSPGPFAIRDLYPTGYGGDLNVTVIEANGRRRRFSVPYASVPGLLRPGISRYSLVAGQFREDGADDPFVLQGTWRHGFTNLLTGYTGINVSQGYAAVTLGSALNTPLGAFALDVTHARTEFSGRATQSGQSYEATYSRSLGGLGTTLNLVAYRYSSAGYYELDRALRLRERDADNFDPFFRGRQRNRGQLSINQRLGARGGAFYLTGSVQDYWNQDGTSTNYQAGYRNQFKQLTYGLSVENRRYVAERDEMRVTLNLTLPLGAGRANPVFANSSTDFDDAGYAGSRLGLSSSIGRHQNITWNASVSDQDGSRPGADATVAYRSPVSTLRAGYSYGDDARQLSLGARGSLVAHKDGLTFSPQQGENMVLVHADGAEGARIVNSVGASINDDGYGLVAYATPYQMNRIQLDPSNTPNDIALETTSKEIVPWAGSITRLDFSTVAGDPILIRVQTTDQRTIPLGSDVTDQTSGEQVGLVGQGNQIYFRSYESHGRLAIQWGPRDDQRCVFDYAYDADIDTEGQIRQLTARCEDDR</sequence>
<evidence type="ECO:0000256" key="5">
    <source>
        <dbReference type="ARBA" id="ARBA00022692"/>
    </source>
</evidence>
<dbReference type="Gene3D" id="3.10.20.410">
    <property type="match status" value="1"/>
</dbReference>
<evidence type="ECO:0000256" key="9">
    <source>
        <dbReference type="SAM" id="SignalP"/>
    </source>
</evidence>
<dbReference type="InterPro" id="IPR025885">
    <property type="entry name" value="PapC_N"/>
</dbReference>
<evidence type="ECO:0000313" key="13">
    <source>
        <dbReference type="Proteomes" id="UP000285310"/>
    </source>
</evidence>
<dbReference type="OrthoDB" id="6554712at2"/>
<evidence type="ECO:0000313" key="12">
    <source>
        <dbReference type="EMBL" id="ROO28929.1"/>
    </source>
</evidence>
<evidence type="ECO:0000256" key="8">
    <source>
        <dbReference type="ARBA" id="ARBA00023237"/>
    </source>
</evidence>
<evidence type="ECO:0000256" key="1">
    <source>
        <dbReference type="ARBA" id="ARBA00004571"/>
    </source>
</evidence>
<dbReference type="PANTHER" id="PTHR30451:SF20">
    <property type="entry name" value="FIMBRIAE USHER"/>
    <property type="match status" value="1"/>
</dbReference>
<dbReference type="Gene3D" id="2.60.40.2070">
    <property type="match status" value="1"/>
</dbReference>
<reference evidence="12 13" key="1">
    <citation type="submission" date="2013-10" db="EMBL/GenBank/DDBJ databases">
        <title>Salinisphaera japonica YTM-1 Genome Sequencing.</title>
        <authorList>
            <person name="Lai Q."/>
            <person name="Li C."/>
            <person name="Shao Z."/>
        </authorList>
    </citation>
    <scope>NUCLEOTIDE SEQUENCE [LARGE SCALE GENOMIC DNA]</scope>
    <source>
        <strain evidence="12 13">YTM-1</strain>
    </source>
</reference>
<keyword evidence="8" id="KW-0998">Cell outer membrane</keyword>
<dbReference type="InterPro" id="IPR025949">
    <property type="entry name" value="PapC-like_C"/>
</dbReference>
<keyword evidence="6 9" id="KW-0732">Signal</keyword>